<evidence type="ECO:0000313" key="3">
    <source>
        <dbReference type="Proteomes" id="UP000199532"/>
    </source>
</evidence>
<evidence type="ECO:0000259" key="1">
    <source>
        <dbReference type="Pfam" id="PF13441"/>
    </source>
</evidence>
<gene>
    <name evidence="2" type="ORF">SAMN04487995_0099</name>
</gene>
<dbReference type="OrthoDB" id="964299at2"/>
<evidence type="ECO:0000313" key="2">
    <source>
        <dbReference type="EMBL" id="SEI37288.1"/>
    </source>
</evidence>
<dbReference type="EMBL" id="FNXY01000001">
    <property type="protein sequence ID" value="SEI37288.1"/>
    <property type="molecule type" value="Genomic_DNA"/>
</dbReference>
<feature type="domain" description="YMGG-like Gly-zipper" evidence="1">
    <location>
        <begin position="90"/>
        <end position="134"/>
    </location>
</feature>
<dbReference type="Pfam" id="PF13441">
    <property type="entry name" value="Gly-zipper_YMGG"/>
    <property type="match status" value="1"/>
</dbReference>
<dbReference type="PROSITE" id="PS51257">
    <property type="entry name" value="PROKAR_LIPOPROTEIN"/>
    <property type="match status" value="1"/>
</dbReference>
<dbReference type="InterPro" id="IPR027367">
    <property type="entry name" value="Gly-zipper_YMGG"/>
</dbReference>
<keyword evidence="3" id="KW-1185">Reference proteome</keyword>
<reference evidence="2 3" key="1">
    <citation type="submission" date="2016-10" db="EMBL/GenBank/DDBJ databases">
        <authorList>
            <person name="de Groot N.N."/>
        </authorList>
    </citation>
    <scope>NUCLEOTIDE SEQUENCE [LARGE SCALE GENOMIC DNA]</scope>
    <source>
        <strain evidence="2 3">DSM 19938</strain>
    </source>
</reference>
<dbReference type="AlphaFoldDB" id="A0A1H6Q0A6"/>
<proteinExistence type="predicted"/>
<dbReference type="RefSeq" id="WP_090330676.1">
    <property type="nucleotide sequence ID" value="NZ_FNXY01000001.1"/>
</dbReference>
<protein>
    <submittedName>
        <fullName evidence="2">YMGG-like Gly-zipper</fullName>
    </submittedName>
</protein>
<dbReference type="STRING" id="408657.SAMN04487995_0099"/>
<name>A0A1H6Q0A6_9BACT</name>
<dbReference type="Proteomes" id="UP000199532">
    <property type="component" value="Unassembled WGS sequence"/>
</dbReference>
<accession>A0A1H6Q0A6</accession>
<organism evidence="2 3">
    <name type="scientific">Dyadobacter koreensis</name>
    <dbReference type="NCBI Taxonomy" id="408657"/>
    <lineage>
        <taxon>Bacteria</taxon>
        <taxon>Pseudomonadati</taxon>
        <taxon>Bacteroidota</taxon>
        <taxon>Cytophagia</taxon>
        <taxon>Cytophagales</taxon>
        <taxon>Spirosomataceae</taxon>
        <taxon>Dyadobacter</taxon>
    </lineage>
</organism>
<sequence length="147" mass="15040">MKSIVLIFSAICFLFACNSGSNKESEALAAKQATIDSMQAVIAKKAVVDSMNAVMADREEKLKAQNEEKDRQVVANNNAAPVAARKKGWNHTAKGAVVGAGTGAVTGAIINKNRAEGAIVGSLIGAGVGAGTGALVDRSKKKKNGSN</sequence>